<gene>
    <name evidence="4" type="ORF">GCM10025770_37150</name>
</gene>
<protein>
    <recommendedName>
        <fullName evidence="3">Mop domain-containing protein</fullName>
    </recommendedName>
</protein>
<keyword evidence="5" id="KW-1185">Reference proteome</keyword>
<evidence type="ECO:0000259" key="3">
    <source>
        <dbReference type="PROSITE" id="PS51866"/>
    </source>
</evidence>
<accession>A0ABP9R5T4</accession>
<dbReference type="NCBIfam" id="TIGR00638">
    <property type="entry name" value="Mop"/>
    <property type="match status" value="2"/>
</dbReference>
<sequence>MNISARNTFPATVSHITIGPVSAEVALTTSGGDRLVATITQSSATSLGLSIGTPIVAIVKASSVMVMTDSPSMKLSARNCLAGVIKRVTQGPVSAEVIIALPGGTEVFASITRDAVVELGLREGVTATAVIKSSSVILGVPA</sequence>
<feature type="domain" description="Mop" evidence="3">
    <location>
        <begin position="2"/>
        <end position="68"/>
    </location>
</feature>
<dbReference type="Gene3D" id="2.40.50.100">
    <property type="match status" value="2"/>
</dbReference>
<dbReference type="Proteomes" id="UP001500547">
    <property type="component" value="Unassembled WGS sequence"/>
</dbReference>
<organism evidence="4 5">
    <name type="scientific">Viridibacterium curvum</name>
    <dbReference type="NCBI Taxonomy" id="1101404"/>
    <lineage>
        <taxon>Bacteria</taxon>
        <taxon>Pseudomonadati</taxon>
        <taxon>Pseudomonadota</taxon>
        <taxon>Betaproteobacteria</taxon>
        <taxon>Rhodocyclales</taxon>
        <taxon>Rhodocyclaceae</taxon>
        <taxon>Viridibacterium</taxon>
    </lineage>
</organism>
<dbReference type="InterPro" id="IPR005116">
    <property type="entry name" value="Transp-assoc_OB_typ1"/>
</dbReference>
<comment type="caution">
    <text evidence="4">The sequence shown here is derived from an EMBL/GenBank/DDBJ whole genome shotgun (WGS) entry which is preliminary data.</text>
</comment>
<dbReference type="InterPro" id="IPR004606">
    <property type="entry name" value="Mop_domain"/>
</dbReference>
<dbReference type="InterPro" id="IPR008995">
    <property type="entry name" value="Mo/tungstate-bd_C_term_dom"/>
</dbReference>
<dbReference type="RefSeq" id="WP_345534609.1">
    <property type="nucleotide sequence ID" value="NZ_BAABLD010000017.1"/>
</dbReference>
<dbReference type="SUPFAM" id="SSF50331">
    <property type="entry name" value="MOP-like"/>
    <property type="match status" value="2"/>
</dbReference>
<feature type="domain" description="Mop" evidence="3">
    <location>
        <begin position="74"/>
        <end position="140"/>
    </location>
</feature>
<dbReference type="Pfam" id="PF03459">
    <property type="entry name" value="TOBE"/>
    <property type="match status" value="2"/>
</dbReference>
<evidence type="ECO:0000256" key="1">
    <source>
        <dbReference type="ARBA" id="ARBA00022505"/>
    </source>
</evidence>
<name>A0ABP9R5T4_9RHOO</name>
<evidence type="ECO:0000256" key="2">
    <source>
        <dbReference type="PROSITE-ProRule" id="PRU01213"/>
    </source>
</evidence>
<evidence type="ECO:0000313" key="5">
    <source>
        <dbReference type="Proteomes" id="UP001500547"/>
    </source>
</evidence>
<evidence type="ECO:0000313" key="4">
    <source>
        <dbReference type="EMBL" id="GAA5171863.1"/>
    </source>
</evidence>
<dbReference type="EMBL" id="BAABLD010000017">
    <property type="protein sequence ID" value="GAA5171863.1"/>
    <property type="molecule type" value="Genomic_DNA"/>
</dbReference>
<dbReference type="PROSITE" id="PS51866">
    <property type="entry name" value="MOP"/>
    <property type="match status" value="2"/>
</dbReference>
<proteinExistence type="predicted"/>
<reference evidence="5" key="1">
    <citation type="journal article" date="2019" name="Int. J. Syst. Evol. Microbiol.">
        <title>The Global Catalogue of Microorganisms (GCM) 10K type strain sequencing project: providing services to taxonomists for standard genome sequencing and annotation.</title>
        <authorList>
            <consortium name="The Broad Institute Genomics Platform"/>
            <consortium name="The Broad Institute Genome Sequencing Center for Infectious Disease"/>
            <person name="Wu L."/>
            <person name="Ma J."/>
        </authorList>
    </citation>
    <scope>NUCLEOTIDE SEQUENCE [LARGE SCALE GENOMIC DNA]</scope>
    <source>
        <strain evidence="5">JCM 18715</strain>
    </source>
</reference>
<keyword evidence="1 2" id="KW-0500">Molybdenum</keyword>